<keyword evidence="2" id="KW-0732">Signal</keyword>
<proteinExistence type="predicted"/>
<feature type="chain" id="PRO_5008889073" evidence="2">
    <location>
        <begin position="19"/>
        <end position="491"/>
    </location>
</feature>
<comment type="caution">
    <text evidence="3">The sequence shown here is derived from an EMBL/GenBank/DDBJ whole genome shotgun (WGS) entry which is preliminary data.</text>
</comment>
<keyword evidence="4" id="KW-1185">Reference proteome</keyword>
<feature type="signal peptide" evidence="2">
    <location>
        <begin position="1"/>
        <end position="18"/>
    </location>
</feature>
<protein>
    <submittedName>
        <fullName evidence="3">Uncharacterized protein</fullName>
    </submittedName>
</protein>
<name>A0A1C7MDG8_GRIFR</name>
<gene>
    <name evidence="3" type="ORF">A0H81_05432</name>
</gene>
<evidence type="ECO:0000256" key="1">
    <source>
        <dbReference type="SAM" id="MobiDB-lite"/>
    </source>
</evidence>
<dbReference type="EMBL" id="LUGG01000005">
    <property type="protein sequence ID" value="OBZ74950.1"/>
    <property type="molecule type" value="Genomic_DNA"/>
</dbReference>
<dbReference type="STRING" id="5627.A0A1C7MDG8"/>
<dbReference type="Gene3D" id="1.25.40.10">
    <property type="entry name" value="Tetratricopeptide repeat domain"/>
    <property type="match status" value="1"/>
</dbReference>
<dbReference type="Proteomes" id="UP000092993">
    <property type="component" value="Unassembled WGS sequence"/>
</dbReference>
<sequence length="491" mass="55090">MPAFTVLSRLLLFAGVPLQEYEGWKRAVTTPNLDEALQHLQRMGVEFPGLRIEPDISGDISAGFSQPPTWLVLYLLCYRPSIRTDAQKLSMLASYHLSIAPPPLRPLLVILSAVQLARYNMTAPLTRLVDILLALPGELRAFHIDLLLQVLARSSWYTNATNLIITILEDSSVRHLRLSRRAFTAIFRLLASKHATARLGLSVERYMNLQGHVPALFQLKRLAELFARRRWNRKAARYLERIRELSLNRGSNIVSSGTNVIFVGKSMPHHSRSSTWYLSSFVTPEPLLRYMQRVAIMEEKGQNTSSTSSVDGGGVPESTANSRRSKRLFATPQAWLSMLRVAASHKDTSAETLLQAFEQAQRQQFTPSTTFLIHVIVIKGLLRRGDATNAVRLLDRIPHSERIRSTSVLTVVVETLTMANRGDEAYALLQEVAKPPSPSSSVSRSLVDIQTINTFMVSLHRIGRPDIVFELWDTMEAVFGIIPDNISYPSS</sequence>
<evidence type="ECO:0000256" key="2">
    <source>
        <dbReference type="SAM" id="SignalP"/>
    </source>
</evidence>
<dbReference type="InterPro" id="IPR011990">
    <property type="entry name" value="TPR-like_helical_dom_sf"/>
</dbReference>
<evidence type="ECO:0000313" key="4">
    <source>
        <dbReference type="Proteomes" id="UP000092993"/>
    </source>
</evidence>
<accession>A0A1C7MDG8</accession>
<dbReference type="AlphaFoldDB" id="A0A1C7MDG8"/>
<dbReference type="OMA" id="VDIQTIN"/>
<feature type="region of interest" description="Disordered" evidence="1">
    <location>
        <begin position="300"/>
        <end position="324"/>
    </location>
</feature>
<evidence type="ECO:0000313" key="3">
    <source>
        <dbReference type="EMBL" id="OBZ74950.1"/>
    </source>
</evidence>
<dbReference type="OrthoDB" id="185373at2759"/>
<organism evidence="3 4">
    <name type="scientific">Grifola frondosa</name>
    <name type="common">Maitake</name>
    <name type="synonym">Polyporus frondosus</name>
    <dbReference type="NCBI Taxonomy" id="5627"/>
    <lineage>
        <taxon>Eukaryota</taxon>
        <taxon>Fungi</taxon>
        <taxon>Dikarya</taxon>
        <taxon>Basidiomycota</taxon>
        <taxon>Agaricomycotina</taxon>
        <taxon>Agaricomycetes</taxon>
        <taxon>Polyporales</taxon>
        <taxon>Grifolaceae</taxon>
        <taxon>Grifola</taxon>
    </lineage>
</organism>
<reference evidence="3 4" key="1">
    <citation type="submission" date="2016-03" db="EMBL/GenBank/DDBJ databases">
        <title>Whole genome sequencing of Grifola frondosa 9006-11.</title>
        <authorList>
            <person name="Min B."/>
            <person name="Park H."/>
            <person name="Kim J.-G."/>
            <person name="Cho H."/>
            <person name="Oh Y.-L."/>
            <person name="Kong W.-S."/>
            <person name="Choi I.-G."/>
        </authorList>
    </citation>
    <scope>NUCLEOTIDE SEQUENCE [LARGE SCALE GENOMIC DNA]</scope>
    <source>
        <strain evidence="3 4">9006-11</strain>
    </source>
</reference>